<feature type="domain" description="Ribosomal RNA adenine methylase transferase N-terminal" evidence="9">
    <location>
        <begin position="32"/>
        <end position="211"/>
    </location>
</feature>
<name>A0A928Y5Q0_UNCKA</name>
<evidence type="ECO:0000256" key="2">
    <source>
        <dbReference type="ARBA" id="ARBA00022552"/>
    </source>
</evidence>
<comment type="similarity">
    <text evidence="7">Belongs to the class I-like SAM-binding methyltransferase superfamily. rRNA adenine N(6)-methyltransferase family. RsmA subfamily.</text>
</comment>
<feature type="binding site" evidence="7 8">
    <location>
        <position position="117"/>
    </location>
    <ligand>
        <name>S-adenosyl-L-methionine</name>
        <dbReference type="ChEBI" id="CHEBI:59789"/>
    </ligand>
</feature>
<dbReference type="HAMAP" id="MF_00607">
    <property type="entry name" value="16SrRNA_methyltr_A"/>
    <property type="match status" value="1"/>
</dbReference>
<dbReference type="EMBL" id="JABTTY010000001">
    <property type="protein sequence ID" value="MBE7525353.1"/>
    <property type="molecule type" value="Genomic_DNA"/>
</dbReference>
<keyword evidence="5 7" id="KW-0949">S-adenosyl-L-methionine</keyword>
<evidence type="ECO:0000259" key="9">
    <source>
        <dbReference type="SMART" id="SM00650"/>
    </source>
</evidence>
<dbReference type="GO" id="GO:0005829">
    <property type="term" value="C:cytosol"/>
    <property type="evidence" value="ECO:0007669"/>
    <property type="project" value="TreeGrafter"/>
</dbReference>
<keyword evidence="1 7" id="KW-0963">Cytoplasm</keyword>
<dbReference type="GO" id="GO:0003723">
    <property type="term" value="F:RNA binding"/>
    <property type="evidence" value="ECO:0007669"/>
    <property type="project" value="UniProtKB-UniRule"/>
</dbReference>
<dbReference type="AlphaFoldDB" id="A0A928Y5Q0"/>
<dbReference type="PANTHER" id="PTHR11727">
    <property type="entry name" value="DIMETHYLADENOSINE TRANSFERASE"/>
    <property type="match status" value="1"/>
</dbReference>
<evidence type="ECO:0000256" key="1">
    <source>
        <dbReference type="ARBA" id="ARBA00022490"/>
    </source>
</evidence>
<comment type="catalytic activity">
    <reaction evidence="7">
        <text>adenosine(1518)/adenosine(1519) in 16S rRNA + 4 S-adenosyl-L-methionine = N(6)-dimethyladenosine(1518)/N(6)-dimethyladenosine(1519) in 16S rRNA + 4 S-adenosyl-L-homocysteine + 4 H(+)</text>
        <dbReference type="Rhea" id="RHEA:19609"/>
        <dbReference type="Rhea" id="RHEA-COMP:10232"/>
        <dbReference type="Rhea" id="RHEA-COMP:10233"/>
        <dbReference type="ChEBI" id="CHEBI:15378"/>
        <dbReference type="ChEBI" id="CHEBI:57856"/>
        <dbReference type="ChEBI" id="CHEBI:59789"/>
        <dbReference type="ChEBI" id="CHEBI:74411"/>
        <dbReference type="ChEBI" id="CHEBI:74493"/>
        <dbReference type="EC" id="2.1.1.182"/>
    </reaction>
</comment>
<dbReference type="InterPro" id="IPR020598">
    <property type="entry name" value="rRNA_Ade_methylase_Trfase_N"/>
</dbReference>
<feature type="binding site" evidence="7 8">
    <location>
        <position position="52"/>
    </location>
    <ligand>
        <name>S-adenosyl-L-methionine</name>
        <dbReference type="ChEBI" id="CHEBI:59789"/>
    </ligand>
</feature>
<keyword evidence="6 7" id="KW-0694">RNA-binding</keyword>
<gene>
    <name evidence="7 10" type="primary">rsmA</name>
    <name evidence="7" type="synonym">ksgA</name>
    <name evidence="10" type="ORF">HS096_03120</name>
</gene>
<dbReference type="Pfam" id="PF00398">
    <property type="entry name" value="RrnaAD"/>
    <property type="match status" value="1"/>
</dbReference>
<dbReference type="InterPro" id="IPR023165">
    <property type="entry name" value="rRNA_Ade_diMease-like_C"/>
</dbReference>
<dbReference type="InterPro" id="IPR020596">
    <property type="entry name" value="rRNA_Ade_Mease_Trfase_CS"/>
</dbReference>
<dbReference type="InterPro" id="IPR001737">
    <property type="entry name" value="KsgA/Erm"/>
</dbReference>
<dbReference type="SUPFAM" id="SSF53335">
    <property type="entry name" value="S-adenosyl-L-methionine-dependent methyltransferases"/>
    <property type="match status" value="1"/>
</dbReference>
<protein>
    <recommendedName>
        <fullName evidence="7">Ribosomal RNA small subunit methyltransferase A</fullName>
        <ecNumber evidence="7">2.1.1.182</ecNumber>
    </recommendedName>
    <alternativeName>
        <fullName evidence="7">16S rRNA (adenine(1518)-N(6)/adenine(1519)-N(6))-dimethyltransferase</fullName>
    </alternativeName>
    <alternativeName>
        <fullName evidence="7">16S rRNA dimethyladenosine transferase</fullName>
    </alternativeName>
    <alternativeName>
        <fullName evidence="7">16S rRNA dimethylase</fullName>
    </alternativeName>
    <alternativeName>
        <fullName evidence="7">S-adenosylmethionine-6-N', N'-adenosyl(rRNA) dimethyltransferase</fullName>
    </alternativeName>
</protein>
<dbReference type="InterPro" id="IPR011530">
    <property type="entry name" value="rRNA_adenine_dimethylase"/>
</dbReference>
<evidence type="ECO:0000313" key="11">
    <source>
        <dbReference type="Proteomes" id="UP000710385"/>
    </source>
</evidence>
<reference evidence="10" key="1">
    <citation type="submission" date="2020-05" db="EMBL/GenBank/DDBJ databases">
        <title>High-Quality Genomes of Partial-Nitritation/Anammox System by Hierarchical Clustering Based Hybrid Assembly.</title>
        <authorList>
            <person name="Liu L."/>
            <person name="Wang Y."/>
            <person name="Che Y."/>
            <person name="Chen Y."/>
            <person name="Xia Y."/>
            <person name="Luo R."/>
            <person name="Cheng S.H."/>
            <person name="Zheng C."/>
            <person name="Zhang T."/>
        </authorList>
    </citation>
    <scope>NUCLEOTIDE SEQUENCE</scope>
    <source>
        <strain evidence="10">H1_PAT1</strain>
    </source>
</reference>
<feature type="binding site" evidence="7 8">
    <location>
        <position position="25"/>
    </location>
    <ligand>
        <name>S-adenosyl-L-methionine</name>
        <dbReference type="ChEBI" id="CHEBI:59789"/>
    </ligand>
</feature>
<dbReference type="NCBIfam" id="TIGR00755">
    <property type="entry name" value="ksgA"/>
    <property type="match status" value="1"/>
</dbReference>
<accession>A0A928Y5Q0</accession>
<keyword evidence="3 7" id="KW-0489">Methyltransferase</keyword>
<dbReference type="Gene3D" id="1.10.8.100">
    <property type="entry name" value="Ribosomal RNA adenine dimethylase-like, domain 2"/>
    <property type="match status" value="1"/>
</dbReference>
<feature type="binding site" evidence="7 8">
    <location>
        <position position="27"/>
    </location>
    <ligand>
        <name>S-adenosyl-L-methionine</name>
        <dbReference type="ChEBI" id="CHEBI:59789"/>
    </ligand>
</feature>
<feature type="binding site" evidence="7 8">
    <location>
        <position position="97"/>
    </location>
    <ligand>
        <name>S-adenosyl-L-methionine</name>
        <dbReference type="ChEBI" id="CHEBI:59789"/>
    </ligand>
</feature>
<evidence type="ECO:0000256" key="4">
    <source>
        <dbReference type="ARBA" id="ARBA00022679"/>
    </source>
</evidence>
<sequence length="326" mass="36142">MMKPSDIREILRDLGTSPKKGLGQHFLVDQSVLHAILDAADIRNGETVLEIGPGLGVLTDALLRQGATVIAIEQDKKFAAFLEHRFLGQPFRVVQGDAAHLDWLPFVGSSPWKFISNLPYGITSLALRKALWNKRPPERVVVLIQRDVAERAMDSLRGASGKYKAKPKTNLLSLMLALSSLSARIVRRVPAKCFYPAPKVVSAVFEIIPMPLGERTEKWGIDPEKIMEVAKVGFAHPRKVLASNLSREKDLTKAIVEQFLEEVGVNPKARAEDLSAEEWAALVKRFVVGGSSLLVQGQPRVRLDDENHQPITKNYQPIKNTGRGVR</sequence>
<keyword evidence="4 7" id="KW-0808">Transferase</keyword>
<dbReference type="PANTHER" id="PTHR11727:SF7">
    <property type="entry name" value="DIMETHYLADENOSINE TRANSFERASE-RELATED"/>
    <property type="match status" value="1"/>
</dbReference>
<feature type="binding site" evidence="7 8">
    <location>
        <position position="73"/>
    </location>
    <ligand>
        <name>S-adenosyl-L-methionine</name>
        <dbReference type="ChEBI" id="CHEBI:59789"/>
    </ligand>
</feature>
<evidence type="ECO:0000256" key="7">
    <source>
        <dbReference type="HAMAP-Rule" id="MF_00607"/>
    </source>
</evidence>
<comment type="caution">
    <text evidence="10">The sequence shown here is derived from an EMBL/GenBank/DDBJ whole genome shotgun (WGS) entry which is preliminary data.</text>
</comment>
<dbReference type="EC" id="2.1.1.182" evidence="7"/>
<proteinExistence type="inferred from homology"/>
<comment type="function">
    <text evidence="7">Specifically dimethylates two adjacent adenosines (A1518 and A1519) in the loop of a conserved hairpin near the 3'-end of 16S rRNA in the 30S particle. May play a critical role in biogenesis of 30S subunits.</text>
</comment>
<dbReference type="SMART" id="SM00650">
    <property type="entry name" value="rADc"/>
    <property type="match status" value="1"/>
</dbReference>
<evidence type="ECO:0000256" key="3">
    <source>
        <dbReference type="ARBA" id="ARBA00022603"/>
    </source>
</evidence>
<evidence type="ECO:0000256" key="6">
    <source>
        <dbReference type="ARBA" id="ARBA00022884"/>
    </source>
</evidence>
<dbReference type="Gene3D" id="3.40.50.150">
    <property type="entry name" value="Vaccinia Virus protein VP39"/>
    <property type="match status" value="1"/>
</dbReference>
<dbReference type="GO" id="GO:0052908">
    <property type="term" value="F:16S rRNA (adenine(1518)-N(6)/adenine(1519)-N(6))-dimethyltransferase activity"/>
    <property type="evidence" value="ECO:0007669"/>
    <property type="project" value="UniProtKB-EC"/>
</dbReference>
<dbReference type="PROSITE" id="PS51689">
    <property type="entry name" value="SAM_RNA_A_N6_MT"/>
    <property type="match status" value="1"/>
</dbReference>
<evidence type="ECO:0000256" key="5">
    <source>
        <dbReference type="ARBA" id="ARBA00022691"/>
    </source>
</evidence>
<comment type="subcellular location">
    <subcellularLocation>
        <location evidence="7">Cytoplasm</location>
    </subcellularLocation>
</comment>
<dbReference type="InterPro" id="IPR029063">
    <property type="entry name" value="SAM-dependent_MTases_sf"/>
</dbReference>
<evidence type="ECO:0000256" key="8">
    <source>
        <dbReference type="PROSITE-ProRule" id="PRU01026"/>
    </source>
</evidence>
<evidence type="ECO:0000313" key="10">
    <source>
        <dbReference type="EMBL" id="MBE7525353.1"/>
    </source>
</evidence>
<dbReference type="PROSITE" id="PS01131">
    <property type="entry name" value="RRNA_A_DIMETH"/>
    <property type="match status" value="1"/>
</dbReference>
<keyword evidence="2 7" id="KW-0698">rRNA processing</keyword>
<organism evidence="10 11">
    <name type="scientific">candidate division WWE3 bacterium</name>
    <dbReference type="NCBI Taxonomy" id="2053526"/>
    <lineage>
        <taxon>Bacteria</taxon>
        <taxon>Katanobacteria</taxon>
    </lineage>
</organism>
<dbReference type="CDD" id="cd02440">
    <property type="entry name" value="AdoMet_MTases"/>
    <property type="match status" value="1"/>
</dbReference>
<dbReference type="Proteomes" id="UP000710385">
    <property type="component" value="Unassembled WGS sequence"/>
</dbReference>